<sequence length="449" mass="47257">MTTRLLRRTAVAAALVATLAACAPQAAQVDSSASTGTVDTDAASLGDVTLKFLDFSGGNDEVYMKKAIAAFEDAYPNITIERTAADFDQVMATLNLRLADKDGPDVATINNGWQSMGTLSKGGLLLNLDPYADAYGWRDQMAPTIQTEHEFTTDGATMGKGSLWGTPGARLTTMGVYYNVDKLDALGLEAPTSVEDFEAALAAAKDAGEVPIEQGMQEKTFATAPLFLLQTMLGDPTKITDFVYGNGDGDLAGTGMLDAAQKLADWSKNGWFNGDASGLDLEAGRNAFQAGTGVFHFDYSGSMAEEGVDGSKFARLALPQDDEGAAVAVGAPAAVLGIAARTEHPDAAAAFVDYLGSVEMNQLAVDSGMLPIRYDGVTLPDDGGVYSTELEQTDQVTQHDGYVPFFDWASPNMLDILGGQAQLVFAGKSTPQQLVDAAQADYDDFHAGK</sequence>
<feature type="signal peptide" evidence="1">
    <location>
        <begin position="1"/>
        <end position="23"/>
    </location>
</feature>
<evidence type="ECO:0000256" key="1">
    <source>
        <dbReference type="SAM" id="SignalP"/>
    </source>
</evidence>
<evidence type="ECO:0000313" key="3">
    <source>
        <dbReference type="Proteomes" id="UP000722125"/>
    </source>
</evidence>
<dbReference type="Gene3D" id="3.40.190.10">
    <property type="entry name" value="Periplasmic binding protein-like II"/>
    <property type="match status" value="1"/>
</dbReference>
<protein>
    <submittedName>
        <fullName evidence="2">Extracellular solute-binding protein</fullName>
    </submittedName>
</protein>
<keyword evidence="3" id="KW-1185">Reference proteome</keyword>
<feature type="chain" id="PRO_5045135061" evidence="1">
    <location>
        <begin position="24"/>
        <end position="449"/>
    </location>
</feature>
<name>A0ABS5TV30_9CELL</name>
<gene>
    <name evidence="2" type="ORF">KIN34_01625</name>
</gene>
<reference evidence="2 3" key="1">
    <citation type="submission" date="2021-05" db="EMBL/GenBank/DDBJ databases">
        <title>Description of Cellulomonas sp. DKR-3 sp. nov.</title>
        <authorList>
            <person name="Dahal R.H."/>
            <person name="Chaudhary D.K."/>
        </authorList>
    </citation>
    <scope>NUCLEOTIDE SEQUENCE [LARGE SCALE GENOMIC DNA]</scope>
    <source>
        <strain evidence="2 3">DKR-3</strain>
    </source>
</reference>
<dbReference type="SUPFAM" id="SSF53850">
    <property type="entry name" value="Periplasmic binding protein-like II"/>
    <property type="match status" value="1"/>
</dbReference>
<keyword evidence="1" id="KW-0732">Signal</keyword>
<dbReference type="Pfam" id="PF01547">
    <property type="entry name" value="SBP_bac_1"/>
    <property type="match status" value="1"/>
</dbReference>
<dbReference type="InterPro" id="IPR050490">
    <property type="entry name" value="Bact_solute-bd_prot1"/>
</dbReference>
<dbReference type="EMBL" id="JAHBOH010000001">
    <property type="protein sequence ID" value="MBT0992990.1"/>
    <property type="molecule type" value="Genomic_DNA"/>
</dbReference>
<dbReference type="InterPro" id="IPR006059">
    <property type="entry name" value="SBP"/>
</dbReference>
<accession>A0ABS5TV30</accession>
<dbReference type="Proteomes" id="UP000722125">
    <property type="component" value="Unassembled WGS sequence"/>
</dbReference>
<evidence type="ECO:0000313" key="2">
    <source>
        <dbReference type="EMBL" id="MBT0992990.1"/>
    </source>
</evidence>
<comment type="caution">
    <text evidence="2">The sequence shown here is derived from an EMBL/GenBank/DDBJ whole genome shotgun (WGS) entry which is preliminary data.</text>
</comment>
<dbReference type="PROSITE" id="PS51257">
    <property type="entry name" value="PROKAR_LIPOPROTEIN"/>
    <property type="match status" value="1"/>
</dbReference>
<dbReference type="RefSeq" id="WP_214345970.1">
    <property type="nucleotide sequence ID" value="NZ_JAHBOH010000001.1"/>
</dbReference>
<organism evidence="2 3">
    <name type="scientific">Cellulomonas fulva</name>
    <dbReference type="NCBI Taxonomy" id="2835530"/>
    <lineage>
        <taxon>Bacteria</taxon>
        <taxon>Bacillati</taxon>
        <taxon>Actinomycetota</taxon>
        <taxon>Actinomycetes</taxon>
        <taxon>Micrococcales</taxon>
        <taxon>Cellulomonadaceae</taxon>
        <taxon>Cellulomonas</taxon>
    </lineage>
</organism>
<proteinExistence type="predicted"/>
<dbReference type="PANTHER" id="PTHR43649">
    <property type="entry name" value="ARABINOSE-BINDING PROTEIN-RELATED"/>
    <property type="match status" value="1"/>
</dbReference>